<keyword evidence="5" id="KW-1185">Reference proteome</keyword>
<keyword evidence="2" id="KW-0560">Oxidoreductase</keyword>
<reference evidence="4 5" key="1">
    <citation type="submission" date="2017-09" db="EMBL/GenBank/DDBJ databases">
        <title>Sphingomonas adhaesiva DSM 7418, whole genome shotgun sequence.</title>
        <authorList>
            <person name="Feng G."/>
            <person name="Zhu H."/>
        </authorList>
    </citation>
    <scope>NUCLEOTIDE SEQUENCE [LARGE SCALE GENOMIC DNA]</scope>
    <source>
        <strain evidence="4 5">DSM 7418</strain>
    </source>
</reference>
<sequence>MTIAEVKPTKIDAASAERPVRHHIVLANPNTDSFCHAIARAYCDEAQQCWQDARLQDLYAEGFDPVLKAQERPGPVNRPGEDLAAELEHLRRADVLVLVYPIWFGLPPAMMKGYVDRVLGAGFTASRIRDHEPNPLLGGKRLVVATTSATTRPWLEEQGQYSALRQAFDLYLNDIFGMRGHDRLHFDAIVPGTKVQYLEECLETVRQRTRSICAEELSARRAAERRAKLSLRC</sequence>
<dbReference type="Gene3D" id="3.40.50.360">
    <property type="match status" value="1"/>
</dbReference>
<dbReference type="PANTHER" id="PTHR10204">
    <property type="entry name" value="NAD P H OXIDOREDUCTASE-RELATED"/>
    <property type="match status" value="1"/>
</dbReference>
<evidence type="ECO:0000313" key="4">
    <source>
        <dbReference type="EMBL" id="PCG12981.1"/>
    </source>
</evidence>
<dbReference type="InterPro" id="IPR051545">
    <property type="entry name" value="NAD(P)H_dehydrogenase_qn"/>
</dbReference>
<comment type="similarity">
    <text evidence="1">Belongs to the NAD(P)H dehydrogenase (quinone) family.</text>
</comment>
<evidence type="ECO:0000259" key="3">
    <source>
        <dbReference type="Pfam" id="PF02525"/>
    </source>
</evidence>
<dbReference type="InterPro" id="IPR003680">
    <property type="entry name" value="Flavodoxin_fold"/>
</dbReference>
<comment type="caution">
    <text evidence="4">The sequence shown here is derived from an EMBL/GenBank/DDBJ whole genome shotgun (WGS) entry which is preliminary data.</text>
</comment>
<protein>
    <submittedName>
        <fullName evidence="4">NAD(P)H dehydrogenase</fullName>
    </submittedName>
</protein>
<dbReference type="InterPro" id="IPR029039">
    <property type="entry name" value="Flavoprotein-like_sf"/>
</dbReference>
<dbReference type="GO" id="GO:0003955">
    <property type="term" value="F:NAD(P)H dehydrogenase (quinone) activity"/>
    <property type="evidence" value="ECO:0007669"/>
    <property type="project" value="TreeGrafter"/>
</dbReference>
<dbReference type="AlphaFoldDB" id="A0A2A4I2W8"/>
<dbReference type="PANTHER" id="PTHR10204:SF34">
    <property type="entry name" value="NAD(P)H DEHYDROGENASE [QUINONE] 1 ISOFORM 1"/>
    <property type="match status" value="1"/>
</dbReference>
<gene>
    <name evidence="4" type="ORF">COA07_17115</name>
</gene>
<dbReference type="RefSeq" id="WP_066708942.1">
    <property type="nucleotide sequence ID" value="NZ_NWVC01000017.1"/>
</dbReference>
<dbReference type="Pfam" id="PF02525">
    <property type="entry name" value="Flavodoxin_2"/>
    <property type="match status" value="1"/>
</dbReference>
<proteinExistence type="inferred from homology"/>
<evidence type="ECO:0000256" key="1">
    <source>
        <dbReference type="ARBA" id="ARBA00006252"/>
    </source>
</evidence>
<dbReference type="SUPFAM" id="SSF52218">
    <property type="entry name" value="Flavoproteins"/>
    <property type="match status" value="1"/>
</dbReference>
<organism evidence="4 5">
    <name type="scientific">Sphingomonas adhaesiva</name>
    <dbReference type="NCBI Taxonomy" id="28212"/>
    <lineage>
        <taxon>Bacteria</taxon>
        <taxon>Pseudomonadati</taxon>
        <taxon>Pseudomonadota</taxon>
        <taxon>Alphaproteobacteria</taxon>
        <taxon>Sphingomonadales</taxon>
        <taxon>Sphingomonadaceae</taxon>
        <taxon>Sphingomonas</taxon>
    </lineage>
</organism>
<accession>A0A2A4I2W8</accession>
<evidence type="ECO:0000256" key="2">
    <source>
        <dbReference type="ARBA" id="ARBA00023002"/>
    </source>
</evidence>
<dbReference type="Proteomes" id="UP000218323">
    <property type="component" value="Unassembled WGS sequence"/>
</dbReference>
<name>A0A2A4I2W8_9SPHN</name>
<dbReference type="GO" id="GO:0005829">
    <property type="term" value="C:cytosol"/>
    <property type="evidence" value="ECO:0007669"/>
    <property type="project" value="TreeGrafter"/>
</dbReference>
<evidence type="ECO:0000313" key="5">
    <source>
        <dbReference type="Proteomes" id="UP000218323"/>
    </source>
</evidence>
<dbReference type="EMBL" id="NWVC01000017">
    <property type="protein sequence ID" value="PCG12981.1"/>
    <property type="molecule type" value="Genomic_DNA"/>
</dbReference>
<feature type="domain" description="Flavodoxin-like fold" evidence="3">
    <location>
        <begin position="22"/>
        <end position="188"/>
    </location>
</feature>